<dbReference type="AlphaFoldDB" id="A0A2V1D3N1"/>
<evidence type="ECO:0000256" key="5">
    <source>
        <dbReference type="ARBA" id="ARBA00023033"/>
    </source>
</evidence>
<sequence length="414" mass="45860">MASSDFKVLILGGGNCGLALATGLKKAGCNYTVFERDSEHDFYHRPRDWGMLLHWGAEYLEKLLPDHLQARIKESRCNPHLDTSAKIPPVPYVDALTGKVMAEIPFAGVNRVSRMKLRQFLTKGENLNIQFSKIVENVSVDGDTATVSFRDGSSETANMVIGCDGSHSRVREFLVGHEAAQLQFVDLTMINFPRGGYTADEARLLQTMHPDFKIAAHPQKPGNGILAALDIPDPDDPRTWRFQNYIGWWGPPYAKDLQDPEKRMEFYRSWVSSFCEPFRTAGLKLTEGEVLPIYSGHQWAPNIPWDNYGGKVTLAGDAAHSMLPQRGQGLNNAIKDASDLVDAIKAVVAGQQSLGNAITAYEAEMKPRGAKEVVLSLEQALKARDMTTLKDSPIFKVGWQRSRDDVVDSAAKEA</sequence>
<evidence type="ECO:0000313" key="7">
    <source>
        <dbReference type="EMBL" id="PVH92618.1"/>
    </source>
</evidence>
<proteinExistence type="predicted"/>
<feature type="domain" description="FAD-binding" evidence="6">
    <location>
        <begin position="6"/>
        <end position="174"/>
    </location>
</feature>
<dbReference type="PANTHER" id="PTHR47178:SF2">
    <property type="entry name" value="FAD-BINDING DOMAIN-CONTAINING PROTEIN"/>
    <property type="match status" value="1"/>
</dbReference>
<keyword evidence="5 7" id="KW-0503">Monooxygenase</keyword>
<name>A0A2V1D3N1_9PLEO</name>
<dbReference type="PRINTS" id="PR00420">
    <property type="entry name" value="RNGMNOXGNASE"/>
</dbReference>
<evidence type="ECO:0000256" key="2">
    <source>
        <dbReference type="ARBA" id="ARBA00022630"/>
    </source>
</evidence>
<dbReference type="Pfam" id="PF01494">
    <property type="entry name" value="FAD_binding_3"/>
    <property type="match status" value="2"/>
</dbReference>
<evidence type="ECO:0000259" key="6">
    <source>
        <dbReference type="Pfam" id="PF01494"/>
    </source>
</evidence>
<keyword evidence="8" id="KW-1185">Reference proteome</keyword>
<dbReference type="STRING" id="97972.A0A2V1D3N1"/>
<dbReference type="Gene3D" id="3.50.50.60">
    <property type="entry name" value="FAD/NAD(P)-binding domain"/>
    <property type="match status" value="1"/>
</dbReference>
<dbReference type="OrthoDB" id="47494at2759"/>
<accession>A0A2V1D3N1</accession>
<evidence type="ECO:0000256" key="1">
    <source>
        <dbReference type="ARBA" id="ARBA00001974"/>
    </source>
</evidence>
<protein>
    <submittedName>
        <fullName evidence="7">Putative monooxygenase</fullName>
    </submittedName>
</protein>
<dbReference type="GO" id="GO:0071949">
    <property type="term" value="F:FAD binding"/>
    <property type="evidence" value="ECO:0007669"/>
    <property type="project" value="InterPro"/>
</dbReference>
<dbReference type="GO" id="GO:0004497">
    <property type="term" value="F:monooxygenase activity"/>
    <property type="evidence" value="ECO:0007669"/>
    <property type="project" value="UniProtKB-KW"/>
</dbReference>
<dbReference type="EMBL" id="KZ805663">
    <property type="protein sequence ID" value="PVH92618.1"/>
    <property type="molecule type" value="Genomic_DNA"/>
</dbReference>
<comment type="cofactor">
    <cofactor evidence="1">
        <name>FAD</name>
        <dbReference type="ChEBI" id="CHEBI:57692"/>
    </cofactor>
</comment>
<dbReference type="Proteomes" id="UP000244855">
    <property type="component" value="Unassembled WGS sequence"/>
</dbReference>
<gene>
    <name evidence="7" type="ORF">DM02DRAFT_733588</name>
</gene>
<keyword evidence="4" id="KW-0560">Oxidoreductase</keyword>
<evidence type="ECO:0000256" key="3">
    <source>
        <dbReference type="ARBA" id="ARBA00022827"/>
    </source>
</evidence>
<dbReference type="PANTHER" id="PTHR47178">
    <property type="entry name" value="MONOOXYGENASE, FAD-BINDING"/>
    <property type="match status" value="1"/>
</dbReference>
<dbReference type="InterPro" id="IPR002938">
    <property type="entry name" value="FAD-bd"/>
</dbReference>
<feature type="domain" description="FAD-binding" evidence="6">
    <location>
        <begin position="310"/>
        <end position="371"/>
    </location>
</feature>
<evidence type="ECO:0000256" key="4">
    <source>
        <dbReference type="ARBA" id="ARBA00023002"/>
    </source>
</evidence>
<reference evidence="7 8" key="1">
    <citation type="journal article" date="2018" name="Sci. Rep.">
        <title>Comparative genomics provides insights into the lifestyle and reveals functional heterogeneity of dark septate endophytic fungi.</title>
        <authorList>
            <person name="Knapp D.G."/>
            <person name="Nemeth J.B."/>
            <person name="Barry K."/>
            <person name="Hainaut M."/>
            <person name="Henrissat B."/>
            <person name="Johnson J."/>
            <person name="Kuo A."/>
            <person name="Lim J.H.P."/>
            <person name="Lipzen A."/>
            <person name="Nolan M."/>
            <person name="Ohm R.A."/>
            <person name="Tamas L."/>
            <person name="Grigoriev I.V."/>
            <person name="Spatafora J.W."/>
            <person name="Nagy L.G."/>
            <person name="Kovacs G.M."/>
        </authorList>
    </citation>
    <scope>NUCLEOTIDE SEQUENCE [LARGE SCALE GENOMIC DNA]</scope>
    <source>
        <strain evidence="7 8">DSE2036</strain>
    </source>
</reference>
<feature type="non-terminal residue" evidence="7">
    <location>
        <position position="1"/>
    </location>
</feature>
<dbReference type="InterPro" id="IPR036188">
    <property type="entry name" value="FAD/NAD-bd_sf"/>
</dbReference>
<keyword evidence="2" id="KW-0285">Flavoprotein</keyword>
<organism evidence="7 8">
    <name type="scientific">Periconia macrospinosa</name>
    <dbReference type="NCBI Taxonomy" id="97972"/>
    <lineage>
        <taxon>Eukaryota</taxon>
        <taxon>Fungi</taxon>
        <taxon>Dikarya</taxon>
        <taxon>Ascomycota</taxon>
        <taxon>Pezizomycotina</taxon>
        <taxon>Dothideomycetes</taxon>
        <taxon>Pleosporomycetidae</taxon>
        <taxon>Pleosporales</taxon>
        <taxon>Massarineae</taxon>
        <taxon>Periconiaceae</taxon>
        <taxon>Periconia</taxon>
    </lineage>
</organism>
<evidence type="ECO:0000313" key="8">
    <source>
        <dbReference type="Proteomes" id="UP000244855"/>
    </source>
</evidence>
<keyword evidence="3" id="KW-0274">FAD</keyword>
<dbReference type="SUPFAM" id="SSF51905">
    <property type="entry name" value="FAD/NAD(P)-binding domain"/>
    <property type="match status" value="1"/>
</dbReference>